<organism evidence="3 4">
    <name type="scientific">Nocardia halotolerans</name>
    <dbReference type="NCBI Taxonomy" id="1755878"/>
    <lineage>
        <taxon>Bacteria</taxon>
        <taxon>Bacillati</taxon>
        <taxon>Actinomycetota</taxon>
        <taxon>Actinomycetes</taxon>
        <taxon>Mycobacteriales</taxon>
        <taxon>Nocardiaceae</taxon>
        <taxon>Nocardia</taxon>
    </lineage>
</organism>
<dbReference type="RefSeq" id="WP_378555604.1">
    <property type="nucleotide sequence ID" value="NZ_JBHSDL010000004.1"/>
</dbReference>
<reference evidence="4" key="1">
    <citation type="journal article" date="2019" name="Int. J. Syst. Evol. Microbiol.">
        <title>The Global Catalogue of Microorganisms (GCM) 10K type strain sequencing project: providing services to taxonomists for standard genome sequencing and annotation.</title>
        <authorList>
            <consortium name="The Broad Institute Genomics Platform"/>
            <consortium name="The Broad Institute Genome Sequencing Center for Infectious Disease"/>
            <person name="Wu L."/>
            <person name="Ma J."/>
        </authorList>
    </citation>
    <scope>NUCLEOTIDE SEQUENCE [LARGE SCALE GENOMIC DNA]</scope>
    <source>
        <strain evidence="4">IBRC-M 10490</strain>
    </source>
</reference>
<proteinExistence type="predicted"/>
<dbReference type="Proteomes" id="UP001595844">
    <property type="component" value="Unassembled WGS sequence"/>
</dbReference>
<evidence type="ECO:0000313" key="4">
    <source>
        <dbReference type="Proteomes" id="UP001595844"/>
    </source>
</evidence>
<evidence type="ECO:0000313" key="3">
    <source>
        <dbReference type="EMBL" id="MFC4373081.1"/>
    </source>
</evidence>
<evidence type="ECO:0000256" key="1">
    <source>
        <dbReference type="SAM" id="MobiDB-lite"/>
    </source>
</evidence>
<feature type="transmembrane region" description="Helical" evidence="2">
    <location>
        <begin position="97"/>
        <end position="119"/>
    </location>
</feature>
<accession>A0ABV8VBN7</accession>
<name>A0ABV8VBN7_9NOCA</name>
<feature type="transmembrane region" description="Helical" evidence="2">
    <location>
        <begin position="139"/>
        <end position="160"/>
    </location>
</feature>
<feature type="transmembrane region" description="Helical" evidence="2">
    <location>
        <begin position="63"/>
        <end position="85"/>
    </location>
</feature>
<evidence type="ECO:0000256" key="2">
    <source>
        <dbReference type="SAM" id="Phobius"/>
    </source>
</evidence>
<feature type="compositionally biased region" description="Pro residues" evidence="1">
    <location>
        <begin position="181"/>
        <end position="191"/>
    </location>
</feature>
<feature type="transmembrane region" description="Helical" evidence="2">
    <location>
        <begin position="22"/>
        <end position="43"/>
    </location>
</feature>
<feature type="region of interest" description="Disordered" evidence="1">
    <location>
        <begin position="171"/>
        <end position="191"/>
    </location>
</feature>
<protein>
    <submittedName>
        <fullName evidence="3">Permease</fullName>
    </submittedName>
</protein>
<comment type="caution">
    <text evidence="3">The sequence shown here is derived from an EMBL/GenBank/DDBJ whole genome shotgun (WGS) entry which is preliminary data.</text>
</comment>
<gene>
    <name evidence="3" type="ORF">ACFO5K_03110</name>
</gene>
<keyword evidence="2" id="KW-1133">Transmembrane helix</keyword>
<keyword evidence="2" id="KW-0812">Transmembrane</keyword>
<keyword evidence="4" id="KW-1185">Reference proteome</keyword>
<sequence length="191" mass="20355">MTTGEVQSSGQKSTATVWRNRAIMTLATAAVLVIAYFILASFIPRWWAQRLAGLVHGSFTQGIWWGLVFGLLFTLIPLLLLLLAVRVWRRRGGKFTAGAAVIIALLVSLPNLMTLTIVLGGNNAAHAGERILDVDAPAFRGACLVGAIVAAVLFALVVGLMGKRGYSRHRAAKAEQTTTAPPAPPTTPDEL</sequence>
<dbReference type="EMBL" id="JBHSDL010000004">
    <property type="protein sequence ID" value="MFC4373081.1"/>
    <property type="molecule type" value="Genomic_DNA"/>
</dbReference>
<keyword evidence="2" id="KW-0472">Membrane</keyword>